<evidence type="ECO:0000259" key="6">
    <source>
        <dbReference type="Pfam" id="PF00999"/>
    </source>
</evidence>
<evidence type="ECO:0000256" key="5">
    <source>
        <dbReference type="SAM" id="Phobius"/>
    </source>
</evidence>
<keyword evidence="4 5" id="KW-0472">Membrane</keyword>
<comment type="subcellular location">
    <subcellularLocation>
        <location evidence="1">Membrane</location>
        <topology evidence="1">Multi-pass membrane protein</topology>
    </subcellularLocation>
</comment>
<dbReference type="GO" id="GO:0016020">
    <property type="term" value="C:membrane"/>
    <property type="evidence" value="ECO:0007669"/>
    <property type="project" value="UniProtKB-SubCell"/>
</dbReference>
<keyword evidence="2 5" id="KW-0812">Transmembrane</keyword>
<dbReference type="KEGG" id="whj:H9Q79_07820"/>
<protein>
    <submittedName>
        <fullName evidence="7">Cation:proton antiporter</fullName>
    </submittedName>
</protein>
<evidence type="ECO:0000256" key="4">
    <source>
        <dbReference type="ARBA" id="ARBA00023136"/>
    </source>
</evidence>
<dbReference type="GO" id="GO:0015297">
    <property type="term" value="F:antiporter activity"/>
    <property type="evidence" value="ECO:0007669"/>
    <property type="project" value="InterPro"/>
</dbReference>
<dbReference type="Proteomes" id="UP000515860">
    <property type="component" value="Chromosome"/>
</dbReference>
<organism evidence="7 8">
    <name type="scientific">Wansuia hejianensis</name>
    <dbReference type="NCBI Taxonomy" id="2763667"/>
    <lineage>
        <taxon>Bacteria</taxon>
        <taxon>Bacillati</taxon>
        <taxon>Bacillota</taxon>
        <taxon>Clostridia</taxon>
        <taxon>Lachnospirales</taxon>
        <taxon>Lachnospiraceae</taxon>
        <taxon>Wansuia</taxon>
    </lineage>
</organism>
<reference evidence="7 8" key="1">
    <citation type="submission" date="2020-08" db="EMBL/GenBank/DDBJ databases">
        <authorList>
            <person name="Liu C."/>
            <person name="Sun Q."/>
        </authorList>
    </citation>
    <scope>NUCLEOTIDE SEQUENCE [LARGE SCALE GENOMIC DNA]</scope>
    <source>
        <strain evidence="7 8">NSJ-29</strain>
    </source>
</reference>
<proteinExistence type="predicted"/>
<dbReference type="Gene3D" id="1.20.1530.20">
    <property type="match status" value="1"/>
</dbReference>
<name>A0A7G9GI24_9FIRM</name>
<keyword evidence="8" id="KW-1185">Reference proteome</keyword>
<dbReference type="AlphaFoldDB" id="A0A7G9GI24"/>
<dbReference type="PANTHER" id="PTHR43021">
    <property type="entry name" value="NA(+)/H(+) ANTIPORTER-RELATED"/>
    <property type="match status" value="1"/>
</dbReference>
<evidence type="ECO:0000256" key="2">
    <source>
        <dbReference type="ARBA" id="ARBA00022692"/>
    </source>
</evidence>
<feature type="transmembrane region" description="Helical" evidence="5">
    <location>
        <begin position="37"/>
        <end position="57"/>
    </location>
</feature>
<evidence type="ECO:0000256" key="1">
    <source>
        <dbReference type="ARBA" id="ARBA00004141"/>
    </source>
</evidence>
<dbReference type="InterPro" id="IPR038770">
    <property type="entry name" value="Na+/solute_symporter_sf"/>
</dbReference>
<dbReference type="InterPro" id="IPR006153">
    <property type="entry name" value="Cation/H_exchanger_TM"/>
</dbReference>
<keyword evidence="3 5" id="KW-1133">Transmembrane helix</keyword>
<evidence type="ECO:0000256" key="3">
    <source>
        <dbReference type="ARBA" id="ARBA00022989"/>
    </source>
</evidence>
<dbReference type="Pfam" id="PF00999">
    <property type="entry name" value="Na_H_Exchanger"/>
    <property type="match status" value="1"/>
</dbReference>
<feature type="transmembrane region" description="Helical" evidence="5">
    <location>
        <begin position="69"/>
        <end position="92"/>
    </location>
</feature>
<dbReference type="PANTHER" id="PTHR43021:SF2">
    <property type="entry name" value="CATION_H+ EXCHANGER DOMAIN-CONTAINING PROTEIN"/>
    <property type="match status" value="1"/>
</dbReference>
<evidence type="ECO:0000313" key="7">
    <source>
        <dbReference type="EMBL" id="QNM10456.1"/>
    </source>
</evidence>
<feature type="transmembrane region" description="Helical" evidence="5">
    <location>
        <begin position="104"/>
        <end position="127"/>
    </location>
</feature>
<sequence length="167" mass="18480">MRKTGKEIFLITLAESFIAGIFVTLFTYCIFRTSWDFSLLLGAVATATAPASTIMTIKQYHARGEFVRLLLQIVALDDAVCLLAFSFASAIVSSNVNGAFSIQAIGLPILYNILAIAAGCLCAWALFKSHARRSPLLLLNFTGVYPVLKSTIFRRLIDWLNDLRQRL</sequence>
<gene>
    <name evidence="7" type="ORF">H9Q79_07820</name>
</gene>
<dbReference type="GO" id="GO:1902600">
    <property type="term" value="P:proton transmembrane transport"/>
    <property type="evidence" value="ECO:0007669"/>
    <property type="project" value="InterPro"/>
</dbReference>
<feature type="transmembrane region" description="Helical" evidence="5">
    <location>
        <begin position="7"/>
        <end position="31"/>
    </location>
</feature>
<feature type="domain" description="Cation/H+ exchanger transmembrane" evidence="6">
    <location>
        <begin position="1"/>
        <end position="133"/>
    </location>
</feature>
<dbReference type="EMBL" id="CP060635">
    <property type="protein sequence ID" value="QNM10456.1"/>
    <property type="molecule type" value="Genomic_DNA"/>
</dbReference>
<accession>A0A7G9GI24</accession>
<evidence type="ECO:0000313" key="8">
    <source>
        <dbReference type="Proteomes" id="UP000515860"/>
    </source>
</evidence>